<comment type="similarity">
    <text evidence="1">Belongs to the UPF0340 family.</text>
</comment>
<dbReference type="Proteomes" id="UP000824124">
    <property type="component" value="Unassembled WGS sequence"/>
</dbReference>
<dbReference type="Gene3D" id="3.40.50.10360">
    <property type="entry name" value="Hypothetical protein TT1679"/>
    <property type="match status" value="1"/>
</dbReference>
<comment type="caution">
    <text evidence="2">The sequence shown here is derived from an EMBL/GenBank/DDBJ whole genome shotgun (WGS) entry which is preliminary data.</text>
</comment>
<protein>
    <recommendedName>
        <fullName evidence="1">UPF0340 protein IAB00_01670</fullName>
    </recommendedName>
</protein>
<reference evidence="2" key="2">
    <citation type="journal article" date="2021" name="PeerJ">
        <title>Extensive microbial diversity within the chicken gut microbiome revealed by metagenomics and culture.</title>
        <authorList>
            <person name="Gilroy R."/>
            <person name="Ravi A."/>
            <person name="Getino M."/>
            <person name="Pursley I."/>
            <person name="Horton D.L."/>
            <person name="Alikhan N.F."/>
            <person name="Baker D."/>
            <person name="Gharbi K."/>
            <person name="Hall N."/>
            <person name="Watson M."/>
            <person name="Adriaenssens E.M."/>
            <person name="Foster-Nyarko E."/>
            <person name="Jarju S."/>
            <person name="Secka A."/>
            <person name="Antonio M."/>
            <person name="Oren A."/>
            <person name="Chaudhuri R.R."/>
            <person name="La Ragione R."/>
            <person name="Hildebrand F."/>
            <person name="Pallen M.J."/>
        </authorList>
    </citation>
    <scope>NUCLEOTIDE SEQUENCE</scope>
    <source>
        <strain evidence="2">2830</strain>
    </source>
</reference>
<reference evidence="2" key="1">
    <citation type="submission" date="2020-10" db="EMBL/GenBank/DDBJ databases">
        <authorList>
            <person name="Gilroy R."/>
        </authorList>
    </citation>
    <scope>NUCLEOTIDE SEQUENCE</scope>
    <source>
        <strain evidence="2">2830</strain>
    </source>
</reference>
<accession>A0A9D1HIK7</accession>
<dbReference type="AlphaFoldDB" id="A0A9D1HIK7"/>
<evidence type="ECO:0000313" key="2">
    <source>
        <dbReference type="EMBL" id="HIU09954.1"/>
    </source>
</evidence>
<evidence type="ECO:0000256" key="1">
    <source>
        <dbReference type="HAMAP-Rule" id="MF_00800"/>
    </source>
</evidence>
<evidence type="ECO:0000313" key="3">
    <source>
        <dbReference type="Proteomes" id="UP000824124"/>
    </source>
</evidence>
<dbReference type="InterPro" id="IPR028345">
    <property type="entry name" value="Antibiotic_NAT-like"/>
</dbReference>
<gene>
    <name evidence="2" type="ORF">IAB00_01670</name>
</gene>
<dbReference type="InterPro" id="IPR006340">
    <property type="entry name" value="DUF436"/>
</dbReference>
<dbReference type="NCBIfam" id="TIGR01440">
    <property type="entry name" value="TIGR01440 family protein"/>
    <property type="match status" value="1"/>
</dbReference>
<organism evidence="2 3">
    <name type="scientific">Candidatus Avidehalobacter gallistercoris</name>
    <dbReference type="NCBI Taxonomy" id="2840694"/>
    <lineage>
        <taxon>Bacteria</taxon>
        <taxon>Bacillati</taxon>
        <taxon>Bacillota</taxon>
        <taxon>Clostridia</taxon>
        <taxon>Eubacteriales</taxon>
        <taxon>Peptococcaceae</taxon>
        <taxon>Peptococcaceae incertae sedis</taxon>
        <taxon>Candidatus Avidehalobacter</taxon>
    </lineage>
</organism>
<sequence length="191" mass="20465">MSEYIETTLTENEQAVLRTDTRQILADLFQLAQPEPGAMLVVGCSTSEILGQHIGRAGCEILGKIIAEEVLAAAKMHQIYAAAQCCEHLNRTLALEKTVAQHFGYQIVSAVPKPHAGGSFAAAFYSLLEKPVLVESVQADLGLDIGLTLIGMHLKRVAVPLRLGATHLGQAVITAAKTRPPLIGGERAQYQ</sequence>
<dbReference type="Pfam" id="PF04260">
    <property type="entry name" value="DUF436"/>
    <property type="match status" value="1"/>
</dbReference>
<dbReference type="EMBL" id="DVMH01000011">
    <property type="protein sequence ID" value="HIU09954.1"/>
    <property type="molecule type" value="Genomic_DNA"/>
</dbReference>
<proteinExistence type="inferred from homology"/>
<dbReference type="SUPFAM" id="SSF110710">
    <property type="entry name" value="TTHA0583/YokD-like"/>
    <property type="match status" value="1"/>
</dbReference>
<name>A0A9D1HIK7_9FIRM</name>
<dbReference type="HAMAP" id="MF_00800">
    <property type="entry name" value="UPF0340"/>
    <property type="match status" value="1"/>
</dbReference>